<dbReference type="InterPro" id="IPR010730">
    <property type="entry name" value="HET"/>
</dbReference>
<dbReference type="EMBL" id="KZ613938">
    <property type="protein sequence ID" value="PMD47176.1"/>
    <property type="molecule type" value="Genomic_DNA"/>
</dbReference>
<dbReference type="PANTHER" id="PTHR24148">
    <property type="entry name" value="ANKYRIN REPEAT DOMAIN-CONTAINING PROTEIN 39 HOMOLOG-RELATED"/>
    <property type="match status" value="1"/>
</dbReference>
<protein>
    <submittedName>
        <fullName evidence="2">HET-domain-containing protein</fullName>
    </submittedName>
</protein>
<gene>
    <name evidence="2" type="ORF">L207DRAFT_575971</name>
</gene>
<reference evidence="2 3" key="1">
    <citation type="submission" date="2016-04" db="EMBL/GenBank/DDBJ databases">
        <title>A degradative enzymes factory behind the ericoid mycorrhizal symbiosis.</title>
        <authorList>
            <consortium name="DOE Joint Genome Institute"/>
            <person name="Martino E."/>
            <person name="Morin E."/>
            <person name="Grelet G."/>
            <person name="Kuo A."/>
            <person name="Kohler A."/>
            <person name="Daghino S."/>
            <person name="Barry K."/>
            <person name="Choi C."/>
            <person name="Cichocki N."/>
            <person name="Clum A."/>
            <person name="Copeland A."/>
            <person name="Hainaut M."/>
            <person name="Haridas S."/>
            <person name="Labutti K."/>
            <person name="Lindquist E."/>
            <person name="Lipzen A."/>
            <person name="Khouja H.-R."/>
            <person name="Murat C."/>
            <person name="Ohm R."/>
            <person name="Olson A."/>
            <person name="Spatafora J."/>
            <person name="Veneault-Fourrey C."/>
            <person name="Henrissat B."/>
            <person name="Grigoriev I."/>
            <person name="Martin F."/>
            <person name="Perotto S."/>
        </authorList>
    </citation>
    <scope>NUCLEOTIDE SEQUENCE [LARGE SCALE GENOMIC DNA]</scope>
    <source>
        <strain evidence="2 3">F</strain>
    </source>
</reference>
<dbReference type="OrthoDB" id="3557394at2759"/>
<dbReference type="PANTHER" id="PTHR24148:SF64">
    <property type="entry name" value="HETEROKARYON INCOMPATIBILITY DOMAIN-CONTAINING PROTEIN"/>
    <property type="match status" value="1"/>
</dbReference>
<proteinExistence type="predicted"/>
<organism evidence="2 3">
    <name type="scientific">Hyaloscypha variabilis (strain UAMH 11265 / GT02V1 / F)</name>
    <name type="common">Meliniomyces variabilis</name>
    <dbReference type="NCBI Taxonomy" id="1149755"/>
    <lineage>
        <taxon>Eukaryota</taxon>
        <taxon>Fungi</taxon>
        <taxon>Dikarya</taxon>
        <taxon>Ascomycota</taxon>
        <taxon>Pezizomycotina</taxon>
        <taxon>Leotiomycetes</taxon>
        <taxon>Helotiales</taxon>
        <taxon>Hyaloscyphaceae</taxon>
        <taxon>Hyaloscypha</taxon>
        <taxon>Hyaloscypha variabilis</taxon>
    </lineage>
</organism>
<dbReference type="Pfam" id="PF06985">
    <property type="entry name" value="HET"/>
    <property type="match status" value="1"/>
</dbReference>
<keyword evidence="3" id="KW-1185">Reference proteome</keyword>
<accession>A0A2J6S8U7</accession>
<dbReference type="Proteomes" id="UP000235786">
    <property type="component" value="Unassembled WGS sequence"/>
</dbReference>
<feature type="domain" description="Heterokaryon incompatibility" evidence="1">
    <location>
        <begin position="78"/>
        <end position="213"/>
    </location>
</feature>
<name>A0A2J6S8U7_HYAVF</name>
<dbReference type="AlphaFoldDB" id="A0A2J6S8U7"/>
<dbReference type="Pfam" id="PF26639">
    <property type="entry name" value="Het-6_barrel"/>
    <property type="match status" value="1"/>
</dbReference>
<evidence type="ECO:0000259" key="1">
    <source>
        <dbReference type="Pfam" id="PF06985"/>
    </source>
</evidence>
<dbReference type="InterPro" id="IPR052895">
    <property type="entry name" value="HetReg/Transcr_Mod"/>
</dbReference>
<evidence type="ECO:0000313" key="2">
    <source>
        <dbReference type="EMBL" id="PMD47176.1"/>
    </source>
</evidence>
<evidence type="ECO:0000313" key="3">
    <source>
        <dbReference type="Proteomes" id="UP000235786"/>
    </source>
</evidence>
<sequence>MADILDQRKYVEKVCPRCKSVRLEEAFRVASSNTPPNVIYSPLASAEKQIRILKISSGFQDQPLECILEPVFLEDAQYTALSYCWGAGTNRMDIEVNGQSIPVTRNLENALRGLRKADRDMVVWADAICINQQDSAEKSVQVGMMGNIYAKATEVWIWLGQAADNSDFAMDYIRDIKSLDFEDPNYSPPLGTWKAIKMLWGRPWFERLWVVQEALLARKATFNCGQQSVDFDFFITLKEFHMKYRRNPDPRLASMQFHLSSPFGVALWDWNKLKDQQSKGGIPLFEMITMTGKAQCFSPVDKVYGILSVCQEVDRRVVQIDYDVCICCLLKRLALYMLLRREAVSPLLVLQTHQSNKTQSLPSWVPDYTVDDEEKHFVIPDVEGCTPFSAGANNAAWTNLGLPSFPFPGRDGQNNIGESLNSLQIKFEDEITFETLMIPGLIVDTLKSVYPSPFEPNDEFDAGSDLEEEQRRTGLRRSTFVAAFKEWEHNIQRDLPDDCNPYEGAAGRTEAFWRTLIADHEANYPPKRPVGNDFADRFEAWMGRSDREKDEAYTRHFSNAAIMICLNRSFVTTSNGYLALVPRLTVPGHLVCVLRGGNVPFILKSREDGYFELVGEAYVHGIMDGEFVRSAQKDDVRVFKIR</sequence>